<dbReference type="AlphaFoldDB" id="W2MAE6"/>
<evidence type="ECO:0000313" key="1">
    <source>
        <dbReference type="EMBL" id="ETM32603.1"/>
    </source>
</evidence>
<dbReference type="Proteomes" id="UP000054532">
    <property type="component" value="Unassembled WGS sequence"/>
</dbReference>
<gene>
    <name evidence="1" type="ORF">L914_20021</name>
</gene>
<reference evidence="1" key="1">
    <citation type="submission" date="2013-11" db="EMBL/GenBank/DDBJ databases">
        <title>The Genome Sequence of Phytophthora parasitica IAC_01/95.</title>
        <authorList>
            <consortium name="The Broad Institute Genomics Platform"/>
            <person name="Russ C."/>
            <person name="Tyler B."/>
            <person name="Panabieres F."/>
            <person name="Shan W."/>
            <person name="Tripathy S."/>
            <person name="Grunwald N."/>
            <person name="Machado M."/>
            <person name="Johnson C.S."/>
            <person name="Arredondo F."/>
            <person name="Hong C."/>
            <person name="Coffey M."/>
            <person name="Young S.K."/>
            <person name="Zeng Q."/>
            <person name="Gargeya S."/>
            <person name="Fitzgerald M."/>
            <person name="Abouelleil A."/>
            <person name="Alvarado L."/>
            <person name="Chapman S.B."/>
            <person name="Gainer-Dewar J."/>
            <person name="Goldberg J."/>
            <person name="Griggs A."/>
            <person name="Gujja S."/>
            <person name="Hansen M."/>
            <person name="Howarth C."/>
            <person name="Imamovic A."/>
            <person name="Ireland A."/>
            <person name="Larimer J."/>
            <person name="McCowan C."/>
            <person name="Murphy C."/>
            <person name="Pearson M."/>
            <person name="Poon T.W."/>
            <person name="Priest M."/>
            <person name="Roberts A."/>
            <person name="Saif S."/>
            <person name="Shea T."/>
            <person name="Sykes S."/>
            <person name="Wortman J."/>
            <person name="Nusbaum C."/>
            <person name="Birren B."/>
        </authorList>
    </citation>
    <scope>NUCLEOTIDE SEQUENCE [LARGE SCALE GENOMIC DNA]</scope>
    <source>
        <strain evidence="1">IAC_01/95</strain>
    </source>
</reference>
<name>W2MAE6_PHYNI</name>
<organism evidence="1">
    <name type="scientific">Phytophthora nicotianae</name>
    <name type="common">Potato buckeye rot agent</name>
    <name type="synonym">Phytophthora parasitica</name>
    <dbReference type="NCBI Taxonomy" id="4792"/>
    <lineage>
        <taxon>Eukaryota</taxon>
        <taxon>Sar</taxon>
        <taxon>Stramenopiles</taxon>
        <taxon>Oomycota</taxon>
        <taxon>Peronosporomycetes</taxon>
        <taxon>Peronosporales</taxon>
        <taxon>Peronosporaceae</taxon>
        <taxon>Phytophthora</taxon>
    </lineage>
</organism>
<proteinExistence type="predicted"/>
<dbReference type="EMBL" id="KI696288">
    <property type="protein sequence ID" value="ETM32603.1"/>
    <property type="molecule type" value="Genomic_DNA"/>
</dbReference>
<sequence>MFKTQMIHSTGLCNAWLKAGLIDGPDPANTAWFSFEGTPLGQQIGFEEYLAAVLSEMEFIITGYIIQTEGYTVNHLDI</sequence>
<protein>
    <submittedName>
        <fullName evidence="1">Uncharacterized protein</fullName>
    </submittedName>
</protein>
<accession>W2MAE6</accession>